<keyword evidence="3" id="KW-1185">Reference proteome</keyword>
<feature type="region of interest" description="Disordered" evidence="1">
    <location>
        <begin position="367"/>
        <end position="404"/>
    </location>
</feature>
<dbReference type="Proteomes" id="UP000801492">
    <property type="component" value="Unassembled WGS sequence"/>
</dbReference>
<evidence type="ECO:0000313" key="2">
    <source>
        <dbReference type="EMBL" id="KAF2880455.1"/>
    </source>
</evidence>
<dbReference type="AlphaFoldDB" id="A0A8K0FW54"/>
<evidence type="ECO:0000256" key="1">
    <source>
        <dbReference type="SAM" id="MobiDB-lite"/>
    </source>
</evidence>
<comment type="caution">
    <text evidence="2">The sequence shown here is derived from an EMBL/GenBank/DDBJ whole genome shotgun (WGS) entry which is preliminary data.</text>
</comment>
<proteinExistence type="predicted"/>
<sequence length="404" mass="44946">MSPALQSQRLHPPPPVEHGLLVNLKKDRLLDKLTHLFVKEHPVSSDSDSLPAVEIALARSTLARTQIRLHDERRHMPLFKQPMGQFPSHVLSEAVPKADEAENANSDHKWKCNEICSNTGAEAHFDEETLNCKCVVVANVDDAEMALIEKNMQLLNSHSEPNIEPSVIATNPRSRRHLSQNDNNKLITNTDTIVHDPTVGQAILARLPRQHHHSPGFQHTLPLAPLNPIQPVHHMPAPLLPQHHKIPQIPPVVAPPNAVYSQNPAIQKHLEKIRARVQELANRSNTRNARVNLETIRNHLKELRNRSGFANVQNQRAARTKAFQDRLERERKRIQQLQPLRPIGGGLFPFGGADGVVGAAAASVTSANSTTTALPPTKNKPHELNPKNPPNSVITQPKELVDEE</sequence>
<dbReference type="OrthoDB" id="6741035at2759"/>
<reference evidence="2" key="1">
    <citation type="submission" date="2019-08" db="EMBL/GenBank/DDBJ databases">
        <title>The genome of the North American firefly Photinus pyralis.</title>
        <authorList>
            <consortium name="Photinus pyralis genome working group"/>
            <person name="Fallon T.R."/>
            <person name="Sander Lower S.E."/>
            <person name="Weng J.-K."/>
        </authorList>
    </citation>
    <scope>NUCLEOTIDE SEQUENCE</scope>
    <source>
        <strain evidence="2">TRF0915ILg1</strain>
        <tissue evidence="2">Whole body</tissue>
    </source>
</reference>
<name>A0A8K0FW54_IGNLU</name>
<organism evidence="2 3">
    <name type="scientific">Ignelater luminosus</name>
    <name type="common">Cucubano</name>
    <name type="synonym">Pyrophorus luminosus</name>
    <dbReference type="NCBI Taxonomy" id="2038154"/>
    <lineage>
        <taxon>Eukaryota</taxon>
        <taxon>Metazoa</taxon>
        <taxon>Ecdysozoa</taxon>
        <taxon>Arthropoda</taxon>
        <taxon>Hexapoda</taxon>
        <taxon>Insecta</taxon>
        <taxon>Pterygota</taxon>
        <taxon>Neoptera</taxon>
        <taxon>Endopterygota</taxon>
        <taxon>Coleoptera</taxon>
        <taxon>Polyphaga</taxon>
        <taxon>Elateriformia</taxon>
        <taxon>Elateroidea</taxon>
        <taxon>Elateridae</taxon>
        <taxon>Agrypninae</taxon>
        <taxon>Pyrophorini</taxon>
        <taxon>Ignelater</taxon>
    </lineage>
</organism>
<accession>A0A8K0FW54</accession>
<protein>
    <submittedName>
        <fullName evidence="2">Uncharacterized protein</fullName>
    </submittedName>
</protein>
<evidence type="ECO:0000313" key="3">
    <source>
        <dbReference type="Proteomes" id="UP000801492"/>
    </source>
</evidence>
<gene>
    <name evidence="2" type="ORF">ILUMI_25733</name>
</gene>
<dbReference type="EMBL" id="VTPC01090968">
    <property type="protein sequence ID" value="KAF2880455.1"/>
    <property type="molecule type" value="Genomic_DNA"/>
</dbReference>